<reference evidence="1 2" key="1">
    <citation type="submission" date="2012-06" db="EMBL/GenBank/DDBJ databases">
        <title>Finished plasmid 3 of genome of Microcoleus sp. PCC 7113.</title>
        <authorList>
            <consortium name="US DOE Joint Genome Institute"/>
            <person name="Gugger M."/>
            <person name="Coursin T."/>
            <person name="Rippka R."/>
            <person name="Tandeau De Marsac N."/>
            <person name="Huntemann M."/>
            <person name="Wei C.-L."/>
            <person name="Han J."/>
            <person name="Detter J.C."/>
            <person name="Han C."/>
            <person name="Tapia R."/>
            <person name="Chen A."/>
            <person name="Kyrpides N."/>
            <person name="Mavromatis K."/>
            <person name="Markowitz V."/>
            <person name="Szeto E."/>
            <person name="Ivanova N."/>
            <person name="Pagani I."/>
            <person name="Pati A."/>
            <person name="Goodwin L."/>
            <person name="Nordberg H.P."/>
            <person name="Cantor M.N."/>
            <person name="Hua S.X."/>
            <person name="Woyke T."/>
            <person name="Kerfeld C.A."/>
        </authorList>
    </citation>
    <scope>NUCLEOTIDE SEQUENCE [LARGE SCALE GENOMIC DNA]</scope>
    <source>
        <strain evidence="1 2">PCC 7113</strain>
        <plasmid evidence="1 2">pMIC7113.03</plasmid>
    </source>
</reference>
<name>K9WPT6_9CYAN</name>
<dbReference type="KEGG" id="mic:Mic7113_6611"/>
<evidence type="ECO:0000313" key="1">
    <source>
        <dbReference type="EMBL" id="AFZ22183.1"/>
    </source>
</evidence>
<dbReference type="RefSeq" id="WP_015186241.1">
    <property type="nucleotide sequence ID" value="NC_019740.1"/>
</dbReference>
<dbReference type="AlphaFoldDB" id="K9WPT6"/>
<dbReference type="EMBL" id="CP003633">
    <property type="protein sequence ID" value="AFZ22183.1"/>
    <property type="molecule type" value="Genomic_DNA"/>
</dbReference>
<geneLocation type="plasmid" evidence="1 2">
    <name>pMIC7113.03</name>
</geneLocation>
<dbReference type="NCBIfam" id="TIGR02579">
    <property type="entry name" value="cas_csx3"/>
    <property type="match status" value="1"/>
</dbReference>
<dbReference type="Pfam" id="PF09620">
    <property type="entry name" value="Cas_csx3"/>
    <property type="match status" value="1"/>
</dbReference>
<dbReference type="eggNOG" id="COG0507">
    <property type="taxonomic scope" value="Bacteria"/>
</dbReference>
<keyword evidence="2" id="KW-1185">Reference proteome</keyword>
<dbReference type="HOGENOM" id="CLU_920825_0_0_3"/>
<dbReference type="OrthoDB" id="9810787at2"/>
<gene>
    <name evidence="1" type="ORF">Mic7113_6611</name>
</gene>
<dbReference type="CDD" id="cd09740">
    <property type="entry name" value="Csx3_III-U"/>
    <property type="match status" value="1"/>
</dbReference>
<accession>K9WPT6</accession>
<keyword evidence="1" id="KW-0614">Plasmid</keyword>
<evidence type="ECO:0000313" key="2">
    <source>
        <dbReference type="Proteomes" id="UP000010471"/>
    </source>
</evidence>
<sequence>MIATSKKPLQLTVTQVTARNGNCYQCLEIDITVPELKPATLAKLELPADLDLNQGVVLWGSAPIWLYSNLVKRCTSAPWIGCYNVPLGSFVVVASRCPQMRVGDAVELVNKSQCSAILIGGPPDSGKSVLCYALSCNLKQEASDKKIFLQRAQWDGEGNWFAQMKNRPLAEELSTRSRAKGSEQFFLYHADAVSNVREVMELVLVDFGGMPQPRDVILLHRCTHYIIISSKPEEISKWHDFCGKRGGLKPLAVIHSVREKRLEVLPNQKFLEMIAGPWERGETLSVPDELLQGVLNLARR</sequence>
<dbReference type="Proteomes" id="UP000010471">
    <property type="component" value="Plasmid pMIC7113.03"/>
</dbReference>
<proteinExistence type="predicted"/>
<organism evidence="1 2">
    <name type="scientific">Allocoleopsis franciscana PCC 7113</name>
    <dbReference type="NCBI Taxonomy" id="1173027"/>
    <lineage>
        <taxon>Bacteria</taxon>
        <taxon>Bacillati</taxon>
        <taxon>Cyanobacteriota</taxon>
        <taxon>Cyanophyceae</taxon>
        <taxon>Coleofasciculales</taxon>
        <taxon>Coleofasciculaceae</taxon>
        <taxon>Allocoleopsis</taxon>
        <taxon>Allocoleopsis franciscana</taxon>
    </lineage>
</organism>
<dbReference type="InterPro" id="IPR013409">
    <property type="entry name" value="CRISPR-assoc_prot_Crn3/Csx3"/>
</dbReference>
<protein>
    <submittedName>
        <fullName evidence="1">CRISPR-associated protein, Csx3 family</fullName>
    </submittedName>
</protein>